<dbReference type="InterPro" id="IPR036388">
    <property type="entry name" value="WH-like_DNA-bd_sf"/>
</dbReference>
<dbReference type="EMBL" id="JARGDN010000008">
    <property type="protein sequence ID" value="MDG9733973.1"/>
    <property type="molecule type" value="Genomic_DNA"/>
</dbReference>
<organism evidence="6 7">
    <name type="scientific">Leuconostoc pseudomesenteroides</name>
    <dbReference type="NCBI Taxonomy" id="33968"/>
    <lineage>
        <taxon>Bacteria</taxon>
        <taxon>Bacillati</taxon>
        <taxon>Bacillota</taxon>
        <taxon>Bacilli</taxon>
        <taxon>Lactobacillales</taxon>
        <taxon>Lactobacillaceae</taxon>
        <taxon>Leuconostoc</taxon>
    </lineage>
</organism>
<dbReference type="PANTHER" id="PTHR30146">
    <property type="entry name" value="LACI-RELATED TRANSCRIPTIONAL REPRESSOR"/>
    <property type="match status" value="1"/>
</dbReference>
<protein>
    <submittedName>
        <fullName evidence="6">GntR family transcriptional regulator</fullName>
    </submittedName>
</protein>
<dbReference type="PRINTS" id="PR00035">
    <property type="entry name" value="HTHGNTR"/>
</dbReference>
<dbReference type="Gene3D" id="1.10.10.10">
    <property type="entry name" value="Winged helix-like DNA-binding domain superfamily/Winged helix DNA-binding domain"/>
    <property type="match status" value="1"/>
</dbReference>
<dbReference type="Proteomes" id="UP001529201">
    <property type="component" value="Unassembled WGS sequence"/>
</dbReference>
<evidence type="ECO:0000313" key="6">
    <source>
        <dbReference type="EMBL" id="QEA41614.1"/>
    </source>
</evidence>
<dbReference type="InterPro" id="IPR000524">
    <property type="entry name" value="Tscrpt_reg_HTH_GntR"/>
</dbReference>
<evidence type="ECO:0000313" key="7">
    <source>
        <dbReference type="Proteomes" id="UP000321296"/>
    </source>
</evidence>
<gene>
    <name evidence="6" type="ORF">FGL85_03390</name>
    <name evidence="5" type="ORF">P1N92_07565</name>
</gene>
<dbReference type="Gene3D" id="3.40.50.2300">
    <property type="match status" value="2"/>
</dbReference>
<dbReference type="GO" id="GO:0003700">
    <property type="term" value="F:DNA-binding transcription factor activity"/>
    <property type="evidence" value="ECO:0007669"/>
    <property type="project" value="InterPro"/>
</dbReference>
<dbReference type="SUPFAM" id="SSF53822">
    <property type="entry name" value="Periplasmic binding protein-like I"/>
    <property type="match status" value="1"/>
</dbReference>
<dbReference type="RefSeq" id="WP_010282426.1">
    <property type="nucleotide sequence ID" value="NZ_BMBQ01000004.1"/>
</dbReference>
<keyword evidence="3" id="KW-0804">Transcription</keyword>
<reference evidence="6 7" key="1">
    <citation type="submission" date="2019-06" db="EMBL/GenBank/DDBJ databases">
        <title>Genome analyses of bacteria isolated from kimchi.</title>
        <authorList>
            <person name="Lee S."/>
            <person name="Ahn S."/>
            <person name="Roh S."/>
        </authorList>
    </citation>
    <scope>NUCLEOTIDE SEQUENCE [LARGE SCALE GENOMIC DNA]</scope>
    <source>
        <strain evidence="6 7">CBA3630</strain>
    </source>
</reference>
<sequence>MKTNKYEIIKQYILDKILSGDYSVDQKLPTESELMSAFSVSRYTVRRAISDLENENFIYRIQGGGSFVADKTEILQKESVPQVVGVISTHIASYIFPAIIDGIDQVLSMHNFSFILANTHNDPVRERSALKNFMRQNLGGLIVEPTKSASETTNIDLYKEIEKLGIPVIFINAAYKNIQGTSLVSDDQHAFYQATNYLFSKNHKKIVGVFQVDDLQGVHRLNGYLEAYQDHSSLLPFCKPIMYQSDNVNSALQQMNDLLLKTSSERPTAILAYNDQLAIRIMDLVNDIGLKIPTDVSIIGFDDFQLSKYMSPRLTTMTHAQQMMGRDAATLLLQKINHHKVDSVVYESLMVERDSVRKLKE</sequence>
<dbReference type="SMART" id="SM00345">
    <property type="entry name" value="HTH_GNTR"/>
    <property type="match status" value="1"/>
</dbReference>
<keyword evidence="1" id="KW-0805">Transcription regulation</keyword>
<dbReference type="GeneID" id="64343896"/>
<accession>A0A5B8SZT2</accession>
<evidence type="ECO:0000256" key="1">
    <source>
        <dbReference type="ARBA" id="ARBA00023015"/>
    </source>
</evidence>
<feature type="domain" description="HTH gntR-type" evidence="4">
    <location>
        <begin position="3"/>
        <end position="71"/>
    </location>
</feature>
<dbReference type="OrthoDB" id="9813468at2"/>
<evidence type="ECO:0000256" key="3">
    <source>
        <dbReference type="ARBA" id="ARBA00023163"/>
    </source>
</evidence>
<evidence type="ECO:0000313" key="5">
    <source>
        <dbReference type="EMBL" id="MDG9733973.1"/>
    </source>
</evidence>
<dbReference type="CDD" id="cd07377">
    <property type="entry name" value="WHTH_GntR"/>
    <property type="match status" value="1"/>
</dbReference>
<dbReference type="Pfam" id="PF00392">
    <property type="entry name" value="GntR"/>
    <property type="match status" value="1"/>
</dbReference>
<dbReference type="CDD" id="cd01541">
    <property type="entry name" value="PBP1_AraR"/>
    <property type="match status" value="1"/>
</dbReference>
<dbReference type="Proteomes" id="UP000321296">
    <property type="component" value="Chromosome"/>
</dbReference>
<dbReference type="GO" id="GO:0000976">
    <property type="term" value="F:transcription cis-regulatory region binding"/>
    <property type="evidence" value="ECO:0007669"/>
    <property type="project" value="TreeGrafter"/>
</dbReference>
<dbReference type="InterPro" id="IPR028082">
    <property type="entry name" value="Peripla_BP_I"/>
</dbReference>
<evidence type="ECO:0000256" key="2">
    <source>
        <dbReference type="ARBA" id="ARBA00023125"/>
    </source>
</evidence>
<keyword evidence="2" id="KW-0238">DNA-binding</keyword>
<dbReference type="PANTHER" id="PTHR30146:SF150">
    <property type="entry name" value="ARABINOSE METABOLISM TRANSCRIPTIONAL REPRESSOR"/>
    <property type="match status" value="1"/>
</dbReference>
<evidence type="ECO:0000313" key="8">
    <source>
        <dbReference type="Proteomes" id="UP001529201"/>
    </source>
</evidence>
<dbReference type="SUPFAM" id="SSF46785">
    <property type="entry name" value="Winged helix' DNA-binding domain"/>
    <property type="match status" value="1"/>
</dbReference>
<evidence type="ECO:0000259" key="4">
    <source>
        <dbReference type="PROSITE" id="PS50949"/>
    </source>
</evidence>
<dbReference type="EMBL" id="CP042383">
    <property type="protein sequence ID" value="QEA41614.1"/>
    <property type="molecule type" value="Genomic_DNA"/>
</dbReference>
<dbReference type="InterPro" id="IPR033532">
    <property type="entry name" value="AraR_ligand_bind_dom"/>
</dbReference>
<reference evidence="5 8" key="2">
    <citation type="submission" date="2023-02" db="EMBL/GenBank/DDBJ databases">
        <title>Antimicrobial susceptibility testing and tentative epidemiological cut-off values for Lactobacillaceae family species intended for ingestion.</title>
        <authorList>
            <person name="Noehr-Meldgaard K."/>
            <person name="Struve C."/>
            <person name="Ingmer H."/>
            <person name="Koza A."/>
            <person name="Al-Nakeeb K."/>
            <person name="Agersoe Y."/>
        </authorList>
    </citation>
    <scope>NUCLEOTIDE SEQUENCE [LARGE SCALE GENOMIC DNA]</scope>
    <source>
        <strain evidence="5 8">DSM 20193</strain>
    </source>
</reference>
<keyword evidence="8" id="KW-1185">Reference proteome</keyword>
<dbReference type="PROSITE" id="PS50949">
    <property type="entry name" value="HTH_GNTR"/>
    <property type="match status" value="1"/>
</dbReference>
<dbReference type="FunFam" id="1.10.10.10:FF:000079">
    <property type="entry name" value="GntR family transcriptional regulator"/>
    <property type="match status" value="1"/>
</dbReference>
<proteinExistence type="predicted"/>
<dbReference type="Pfam" id="PF13377">
    <property type="entry name" value="Peripla_BP_3"/>
    <property type="match status" value="1"/>
</dbReference>
<dbReference type="KEGG" id="lpse:FGL85_03390"/>
<dbReference type="InterPro" id="IPR046335">
    <property type="entry name" value="LacI/GalR-like_sensor"/>
</dbReference>
<dbReference type="InterPro" id="IPR036390">
    <property type="entry name" value="WH_DNA-bd_sf"/>
</dbReference>
<dbReference type="AlphaFoldDB" id="A0A5B8SZT2"/>
<name>A0A5B8SZT2_LEUPS</name>